<feature type="region of interest" description="Disordered" evidence="2">
    <location>
        <begin position="1"/>
        <end position="36"/>
    </location>
</feature>
<proteinExistence type="inferred from homology"/>
<protein>
    <submittedName>
        <fullName evidence="3">Uncharacterized protein</fullName>
    </submittedName>
</protein>
<evidence type="ECO:0000313" key="4">
    <source>
        <dbReference type="Proteomes" id="UP000218231"/>
    </source>
</evidence>
<accession>A0A2A2LTP1</accession>
<sequence length="174" mass="18802">MPLLPPQNVHNLVGKRDSGERIGDELEGEPQEKRSAVRMSDKVVRQIIHTPNAPQAIGPYSQAVRIGNRLLLSGSLGIDPKTGQFPDGGITEQTHQSLKNIGEVLKAAGVGYENVVQVQVLLADINDFAKMNDVYKEYFKSNFPARAAYQAAALPRGGLVEIVCEAVAGEISNL</sequence>
<dbReference type="Pfam" id="PF01042">
    <property type="entry name" value="Ribonuc_L-PSP"/>
    <property type="match status" value="1"/>
</dbReference>
<dbReference type="Proteomes" id="UP000218231">
    <property type="component" value="Unassembled WGS sequence"/>
</dbReference>
<gene>
    <name evidence="3" type="ORF">WR25_05570</name>
</gene>
<name>A0A2A2LTP1_9BILA</name>
<comment type="similarity">
    <text evidence="1">Belongs to the RutC family.</text>
</comment>
<dbReference type="PROSITE" id="PS01094">
    <property type="entry name" value="UPF0076"/>
    <property type="match status" value="1"/>
</dbReference>
<dbReference type="CDD" id="cd00448">
    <property type="entry name" value="YjgF_YER057c_UK114_family"/>
    <property type="match status" value="1"/>
</dbReference>
<evidence type="ECO:0000256" key="2">
    <source>
        <dbReference type="SAM" id="MobiDB-lite"/>
    </source>
</evidence>
<feature type="compositionally biased region" description="Basic and acidic residues" evidence="2">
    <location>
        <begin position="14"/>
        <end position="36"/>
    </location>
</feature>
<comment type="caution">
    <text evidence="3">The sequence shown here is derived from an EMBL/GenBank/DDBJ whole genome shotgun (WGS) entry which is preliminary data.</text>
</comment>
<dbReference type="PANTHER" id="PTHR11803:SF39">
    <property type="entry name" value="2-IMINOBUTANOATE_2-IMINOPROPANOATE DEAMINASE"/>
    <property type="match status" value="1"/>
</dbReference>
<dbReference type="AlphaFoldDB" id="A0A2A2LTP1"/>
<dbReference type="PANTHER" id="PTHR11803">
    <property type="entry name" value="2-IMINOBUTANOATE/2-IMINOPROPANOATE DEAMINASE RIDA"/>
    <property type="match status" value="1"/>
</dbReference>
<dbReference type="InterPro" id="IPR019897">
    <property type="entry name" value="RidA_CS"/>
</dbReference>
<evidence type="ECO:0000313" key="3">
    <source>
        <dbReference type="EMBL" id="PAV89337.1"/>
    </source>
</evidence>
<dbReference type="FunFam" id="3.30.1330.40:FF:000001">
    <property type="entry name" value="L-PSP family endoribonuclease"/>
    <property type="match status" value="1"/>
</dbReference>
<dbReference type="GO" id="GO:0019239">
    <property type="term" value="F:deaminase activity"/>
    <property type="evidence" value="ECO:0007669"/>
    <property type="project" value="TreeGrafter"/>
</dbReference>
<dbReference type="OrthoDB" id="309640at2759"/>
<dbReference type="STRING" id="2018661.A0A2A2LTP1"/>
<dbReference type="GO" id="GO:0005739">
    <property type="term" value="C:mitochondrion"/>
    <property type="evidence" value="ECO:0007669"/>
    <property type="project" value="TreeGrafter"/>
</dbReference>
<keyword evidence="4" id="KW-1185">Reference proteome</keyword>
<dbReference type="NCBIfam" id="TIGR00004">
    <property type="entry name" value="Rid family detoxifying hydrolase"/>
    <property type="match status" value="1"/>
</dbReference>
<dbReference type="SUPFAM" id="SSF55298">
    <property type="entry name" value="YjgF-like"/>
    <property type="match status" value="1"/>
</dbReference>
<reference evidence="3 4" key="1">
    <citation type="journal article" date="2017" name="Curr. Biol.">
        <title>Genome architecture and evolution of a unichromosomal asexual nematode.</title>
        <authorList>
            <person name="Fradin H."/>
            <person name="Zegar C."/>
            <person name="Gutwein M."/>
            <person name="Lucas J."/>
            <person name="Kovtun M."/>
            <person name="Corcoran D."/>
            <person name="Baugh L.R."/>
            <person name="Kiontke K."/>
            <person name="Gunsalus K."/>
            <person name="Fitch D.H."/>
            <person name="Piano F."/>
        </authorList>
    </citation>
    <scope>NUCLEOTIDE SEQUENCE [LARGE SCALE GENOMIC DNA]</scope>
    <source>
        <strain evidence="3">PF1309</strain>
    </source>
</reference>
<organism evidence="3 4">
    <name type="scientific">Diploscapter pachys</name>
    <dbReference type="NCBI Taxonomy" id="2018661"/>
    <lineage>
        <taxon>Eukaryota</taxon>
        <taxon>Metazoa</taxon>
        <taxon>Ecdysozoa</taxon>
        <taxon>Nematoda</taxon>
        <taxon>Chromadorea</taxon>
        <taxon>Rhabditida</taxon>
        <taxon>Rhabditina</taxon>
        <taxon>Rhabditomorpha</taxon>
        <taxon>Rhabditoidea</taxon>
        <taxon>Rhabditidae</taxon>
        <taxon>Diploscapter</taxon>
    </lineage>
</organism>
<evidence type="ECO:0000256" key="1">
    <source>
        <dbReference type="ARBA" id="ARBA00010552"/>
    </source>
</evidence>
<dbReference type="GO" id="GO:0005829">
    <property type="term" value="C:cytosol"/>
    <property type="evidence" value="ECO:0007669"/>
    <property type="project" value="TreeGrafter"/>
</dbReference>
<dbReference type="InterPro" id="IPR035959">
    <property type="entry name" value="RutC-like_sf"/>
</dbReference>
<dbReference type="InterPro" id="IPR006175">
    <property type="entry name" value="YjgF/YER057c/UK114"/>
</dbReference>
<dbReference type="InterPro" id="IPR006056">
    <property type="entry name" value="RidA"/>
</dbReference>
<dbReference type="Gene3D" id="3.30.1330.40">
    <property type="entry name" value="RutC-like"/>
    <property type="match status" value="1"/>
</dbReference>
<dbReference type="EMBL" id="LIAE01006457">
    <property type="protein sequence ID" value="PAV89337.1"/>
    <property type="molecule type" value="Genomic_DNA"/>
</dbReference>